<keyword evidence="3" id="KW-1185">Reference proteome</keyword>
<sequence>MSAPNSDDKAAATGGRSLPPKLLTAALLAALLLWTVIDLSVVAGRAPPPSLHLRYYLGSYSASISFPSAAAAANATPSAPAPEPTAAATGHNLSWLSVAMLPNFTSTLLSRWRAPGGELCRDSRTANISVPALDGVRPIELPAGEIHEFAVSALDDAGRYRCVGGDYFETDLSGDSWKSRPPIVDHGNGSYTFKLQVHPQFAGDYSLRIVLLFRSFEGLKYSPERFKVRRELRSFQIKFLKSNASLPDLRICSRPDFSRQIWSGRWTRHGKNEKCRVDNDGRYRCLGPNFPCQPPWCNGPLAALESNGWVYSAHCSFRIFTQDSAWKCLQNKWLFFWGDSNHVDTLRNLLNFVLGLTEIPSVPRRFDAQFRNPRNSSQSVRITSVFNGHWNESLNYMGLQSLKDEKFRQLLWKYLSEDRAPDVMVLNSGLHDGVYWKSIQRFTTEGAEYAAGFWEEVMRHAREKGNGTAPKLFYRTTIATGGYARDLAFNPSKMEAFNSVMVEKLVERGLVTGGVIDEFDMTFPWHYDNRCNDGVHYGRPPAKARWRDGEVGHQYFVDLMLAHVLLNAICHG</sequence>
<dbReference type="InterPro" id="IPR013783">
    <property type="entry name" value="Ig-like_fold"/>
</dbReference>
<dbReference type="Proteomes" id="UP000797356">
    <property type="component" value="Chromosome 16"/>
</dbReference>
<dbReference type="PROSITE" id="PS50194">
    <property type="entry name" value="FILAMIN_REPEAT"/>
    <property type="match status" value="1"/>
</dbReference>
<comment type="caution">
    <text evidence="2">The sequence shown here is derived from an EMBL/GenBank/DDBJ whole genome shotgun (WGS) entry which is preliminary data.</text>
</comment>
<dbReference type="PANTHER" id="PTHR35124">
    <property type="entry name" value="CYTOCHROME P450 FAMILY PROTEIN"/>
    <property type="match status" value="1"/>
</dbReference>
<dbReference type="PANTHER" id="PTHR35124:SF1">
    <property type="entry name" value="CYTOCHROME P450 FAMILY PROTEIN"/>
    <property type="match status" value="1"/>
</dbReference>
<proteinExistence type="predicted"/>
<evidence type="ECO:0000313" key="2">
    <source>
        <dbReference type="EMBL" id="KAG1371030.1"/>
    </source>
</evidence>
<name>A0A8K0ND79_COCNU</name>
<feature type="repeat" description="Filamin" evidence="1">
    <location>
        <begin position="118"/>
        <end position="228"/>
    </location>
</feature>
<evidence type="ECO:0000256" key="1">
    <source>
        <dbReference type="PROSITE-ProRule" id="PRU00087"/>
    </source>
</evidence>
<dbReference type="Gene3D" id="2.60.40.10">
    <property type="entry name" value="Immunoglobulins"/>
    <property type="match status" value="1"/>
</dbReference>
<organism evidence="2 3">
    <name type="scientific">Cocos nucifera</name>
    <name type="common">Coconut palm</name>
    <dbReference type="NCBI Taxonomy" id="13894"/>
    <lineage>
        <taxon>Eukaryota</taxon>
        <taxon>Viridiplantae</taxon>
        <taxon>Streptophyta</taxon>
        <taxon>Embryophyta</taxon>
        <taxon>Tracheophyta</taxon>
        <taxon>Spermatophyta</taxon>
        <taxon>Magnoliopsida</taxon>
        <taxon>Liliopsida</taxon>
        <taxon>Arecaceae</taxon>
        <taxon>Arecoideae</taxon>
        <taxon>Cocoseae</taxon>
        <taxon>Attaleinae</taxon>
        <taxon>Cocos</taxon>
    </lineage>
</organism>
<protein>
    <submittedName>
        <fullName evidence="2">Gelation factor</fullName>
    </submittedName>
</protein>
<gene>
    <name evidence="2" type="ORF">COCNU_16G001240</name>
</gene>
<accession>A0A8K0ND79</accession>
<dbReference type="InterPro" id="IPR017868">
    <property type="entry name" value="Filamin/ABP280_repeat-like"/>
</dbReference>
<dbReference type="AlphaFoldDB" id="A0A8K0ND79"/>
<reference evidence="2" key="2">
    <citation type="submission" date="2019-07" db="EMBL/GenBank/DDBJ databases">
        <authorList>
            <person name="Yang Y."/>
            <person name="Bocs S."/>
            <person name="Baudouin L."/>
        </authorList>
    </citation>
    <scope>NUCLEOTIDE SEQUENCE</scope>
    <source>
        <tissue evidence="2">Spear leaf of Hainan Tall coconut</tissue>
    </source>
</reference>
<reference evidence="2" key="1">
    <citation type="journal article" date="2017" name="Gigascience">
        <title>The genome draft of coconut (Cocos nucifera).</title>
        <authorList>
            <person name="Xiao Y."/>
            <person name="Xu P."/>
            <person name="Fan H."/>
            <person name="Baudouin L."/>
            <person name="Xia W."/>
            <person name="Bocs S."/>
            <person name="Xu J."/>
            <person name="Li Q."/>
            <person name="Guo A."/>
            <person name="Zhou L."/>
            <person name="Li J."/>
            <person name="Wu Y."/>
            <person name="Ma Z."/>
            <person name="Armero A."/>
            <person name="Issali A.E."/>
            <person name="Liu N."/>
            <person name="Peng M."/>
            <person name="Yang Y."/>
        </authorList>
    </citation>
    <scope>NUCLEOTIDE SEQUENCE</scope>
    <source>
        <tissue evidence="2">Spear leaf of Hainan Tall coconut</tissue>
    </source>
</reference>
<dbReference type="EMBL" id="CM017887">
    <property type="protein sequence ID" value="KAG1371030.1"/>
    <property type="molecule type" value="Genomic_DNA"/>
</dbReference>
<evidence type="ECO:0000313" key="3">
    <source>
        <dbReference type="Proteomes" id="UP000797356"/>
    </source>
</evidence>
<dbReference type="OrthoDB" id="2015909at2759"/>